<dbReference type="RefSeq" id="WP_100916256.1">
    <property type="nucleotide sequence ID" value="NZ_CP025057.1"/>
</dbReference>
<reference evidence="1 2" key="1">
    <citation type="submission" date="2017-12" db="EMBL/GenBank/DDBJ databases">
        <title>Complete genome sequence of Spiroplasma floricola 23-6 (ATCC 29989).</title>
        <authorList>
            <person name="Tsai Y.-M."/>
            <person name="Wu P.-S."/>
            <person name="Lo W.-S."/>
            <person name="Kuo C.-H."/>
        </authorList>
    </citation>
    <scope>NUCLEOTIDE SEQUENCE [LARGE SCALE GENOMIC DNA]</scope>
    <source>
        <strain evidence="1 2">23-6</strain>
    </source>
</reference>
<sequence length="74" mass="8560">MKLNLETLIKKLDLETKEKTTDKFWIESAKKLIIDNFEENISIKQLELKISNLKANNENETSIIALAKSILKNN</sequence>
<protein>
    <submittedName>
        <fullName evidence="1">Uncharacterized protein</fullName>
    </submittedName>
</protein>
<dbReference type="Proteomes" id="UP000231823">
    <property type="component" value="Chromosome"/>
</dbReference>
<organism evidence="1 2">
    <name type="scientific">Spiroplasma floricola 23-6</name>
    <dbReference type="NCBI Taxonomy" id="1336749"/>
    <lineage>
        <taxon>Bacteria</taxon>
        <taxon>Bacillati</taxon>
        <taxon>Mycoplasmatota</taxon>
        <taxon>Mollicutes</taxon>
        <taxon>Entomoplasmatales</taxon>
        <taxon>Spiroplasmataceae</taxon>
        <taxon>Spiroplasma</taxon>
    </lineage>
</organism>
<keyword evidence="2" id="KW-1185">Reference proteome</keyword>
<dbReference type="AlphaFoldDB" id="A0A2K8SD63"/>
<evidence type="ECO:0000313" key="1">
    <source>
        <dbReference type="EMBL" id="AUB31265.1"/>
    </source>
</evidence>
<proteinExistence type="predicted"/>
<name>A0A2K8SD63_9MOLU</name>
<gene>
    <name evidence="1" type="ORF">SFLOR_v1c02040</name>
</gene>
<accession>A0A2K8SD63</accession>
<dbReference type="KEGG" id="sfz:SFLOR_v1c02040"/>
<dbReference type="EMBL" id="CP025057">
    <property type="protein sequence ID" value="AUB31265.1"/>
    <property type="molecule type" value="Genomic_DNA"/>
</dbReference>
<evidence type="ECO:0000313" key="2">
    <source>
        <dbReference type="Proteomes" id="UP000231823"/>
    </source>
</evidence>